<feature type="transmembrane region" description="Helical" evidence="8">
    <location>
        <begin position="230"/>
        <end position="254"/>
    </location>
</feature>
<evidence type="ECO:0000256" key="3">
    <source>
        <dbReference type="ARBA" id="ARBA00022475"/>
    </source>
</evidence>
<reference evidence="10" key="1">
    <citation type="submission" date="2017-11" db="EMBL/GenBank/DDBJ databases">
        <authorList>
            <person name="Kuznetsova I."/>
            <person name="Sazanova A."/>
            <person name="Chirak E."/>
            <person name="Safronova V."/>
            <person name="Willems A."/>
        </authorList>
    </citation>
    <scope>NUCLEOTIDE SEQUENCE [LARGE SCALE GENOMIC DNA]</scope>
    <source>
        <strain evidence="10">PEPV15</strain>
    </source>
</reference>
<evidence type="ECO:0000256" key="5">
    <source>
        <dbReference type="ARBA" id="ARBA00022692"/>
    </source>
</evidence>
<keyword evidence="3" id="KW-1003">Cell membrane</keyword>
<evidence type="ECO:0000256" key="4">
    <source>
        <dbReference type="ARBA" id="ARBA00022519"/>
    </source>
</evidence>
<keyword evidence="2" id="KW-0813">Transport</keyword>
<feature type="transmembrane region" description="Helical" evidence="8">
    <location>
        <begin position="33"/>
        <end position="55"/>
    </location>
</feature>
<feature type="transmembrane region" description="Helical" evidence="8">
    <location>
        <begin position="290"/>
        <end position="310"/>
    </location>
</feature>
<evidence type="ECO:0000256" key="8">
    <source>
        <dbReference type="SAM" id="Phobius"/>
    </source>
</evidence>
<dbReference type="CDD" id="cd06579">
    <property type="entry name" value="TM_PBP1_transp_AraH_like"/>
    <property type="match status" value="1"/>
</dbReference>
<keyword evidence="7 8" id="KW-0472">Membrane</keyword>
<keyword evidence="5 8" id="KW-0812">Transmembrane</keyword>
<organism evidence="9 10">
    <name type="scientific">Phyllobacterium endophyticum</name>
    <dbReference type="NCBI Taxonomy" id="1149773"/>
    <lineage>
        <taxon>Bacteria</taxon>
        <taxon>Pseudomonadati</taxon>
        <taxon>Pseudomonadota</taxon>
        <taxon>Alphaproteobacteria</taxon>
        <taxon>Hyphomicrobiales</taxon>
        <taxon>Phyllobacteriaceae</taxon>
        <taxon>Phyllobacterium</taxon>
    </lineage>
</organism>
<feature type="transmembrane region" description="Helical" evidence="8">
    <location>
        <begin position="189"/>
        <end position="209"/>
    </location>
</feature>
<evidence type="ECO:0000256" key="7">
    <source>
        <dbReference type="ARBA" id="ARBA00023136"/>
    </source>
</evidence>
<evidence type="ECO:0000313" key="9">
    <source>
        <dbReference type="EMBL" id="PSH56994.1"/>
    </source>
</evidence>
<dbReference type="GO" id="GO:0022857">
    <property type="term" value="F:transmembrane transporter activity"/>
    <property type="evidence" value="ECO:0007669"/>
    <property type="project" value="InterPro"/>
</dbReference>
<feature type="transmembrane region" description="Helical" evidence="8">
    <location>
        <begin position="316"/>
        <end position="338"/>
    </location>
</feature>
<keyword evidence="10" id="KW-1185">Reference proteome</keyword>
<keyword evidence="4" id="KW-0997">Cell inner membrane</keyword>
<proteinExistence type="predicted"/>
<evidence type="ECO:0000256" key="2">
    <source>
        <dbReference type="ARBA" id="ARBA00022448"/>
    </source>
</evidence>
<evidence type="ECO:0000256" key="1">
    <source>
        <dbReference type="ARBA" id="ARBA00004651"/>
    </source>
</evidence>
<dbReference type="InterPro" id="IPR001851">
    <property type="entry name" value="ABC_transp_permease"/>
</dbReference>
<feature type="transmembrane region" description="Helical" evidence="8">
    <location>
        <begin position="75"/>
        <end position="103"/>
    </location>
</feature>
<dbReference type="Proteomes" id="UP000241158">
    <property type="component" value="Unassembled WGS sequence"/>
</dbReference>
<keyword evidence="6 8" id="KW-1133">Transmembrane helix</keyword>
<comment type="caution">
    <text evidence="9">The sequence shown here is derived from an EMBL/GenBank/DDBJ whole genome shotgun (WGS) entry which is preliminary data.</text>
</comment>
<name>A0A2P7ARZ2_9HYPH</name>
<dbReference type="PANTHER" id="PTHR32196:SF21">
    <property type="entry name" value="ABC TRANSPORTER PERMEASE PROTEIN YPHD-RELATED"/>
    <property type="match status" value="1"/>
</dbReference>
<sequence>MLRQIRTTRMTQISNVSIKNGSMNGNLFSKRHLGTFVITWLLPISIIALMIYFAAKSHVFLSTDNLLAIVSQNAPTFVVASVFALLLMAGYVDLSVGSTLALAGVTAGIAMNNWGLIPGVLTGVAVATTTGAVNGVLIGYWRFSPIVVTLGGLAAERGVAQYLGQGSVYGFPDVFVDFGSGDVWGIPNLAIIAAIICGTVLLVTVFFPIGRRIIAIGVNPRAAFLLGIRVNFIIFALYTLTGFAVGIAALLMIARLNSAPSGTLGVGFEVTILTAVLLGGIPFTGGRGSIWRVLAGVWLMGVLRNGLTLMNVGTEFSLIITGAVLACAAALEAVRGYLKQKE</sequence>
<dbReference type="OrthoDB" id="7947581at2"/>
<accession>A0A2P7ARZ2</accession>
<dbReference type="AlphaFoldDB" id="A0A2P7ARZ2"/>
<comment type="subcellular location">
    <subcellularLocation>
        <location evidence="1">Cell membrane</location>
        <topology evidence="1">Multi-pass membrane protein</topology>
    </subcellularLocation>
</comment>
<dbReference type="Pfam" id="PF02653">
    <property type="entry name" value="BPD_transp_2"/>
    <property type="match status" value="1"/>
</dbReference>
<evidence type="ECO:0000313" key="10">
    <source>
        <dbReference type="Proteomes" id="UP000241158"/>
    </source>
</evidence>
<feature type="transmembrane region" description="Helical" evidence="8">
    <location>
        <begin position="115"/>
        <end position="141"/>
    </location>
</feature>
<feature type="transmembrane region" description="Helical" evidence="8">
    <location>
        <begin position="266"/>
        <end position="283"/>
    </location>
</feature>
<protein>
    <submittedName>
        <fullName evidence="9">ABC transporter permease</fullName>
    </submittedName>
</protein>
<evidence type="ECO:0000256" key="6">
    <source>
        <dbReference type="ARBA" id="ARBA00022989"/>
    </source>
</evidence>
<gene>
    <name evidence="9" type="ORF">CU100_17050</name>
</gene>
<dbReference type="GO" id="GO:0005886">
    <property type="term" value="C:plasma membrane"/>
    <property type="evidence" value="ECO:0007669"/>
    <property type="project" value="UniProtKB-SubCell"/>
</dbReference>
<dbReference type="EMBL" id="PGGN01000003">
    <property type="protein sequence ID" value="PSH56994.1"/>
    <property type="molecule type" value="Genomic_DNA"/>
</dbReference>
<dbReference type="PANTHER" id="PTHR32196">
    <property type="entry name" value="ABC TRANSPORTER PERMEASE PROTEIN YPHD-RELATED-RELATED"/>
    <property type="match status" value="1"/>
</dbReference>